<feature type="region of interest" description="Disordered" evidence="1">
    <location>
        <begin position="210"/>
        <end position="237"/>
    </location>
</feature>
<reference evidence="5" key="2">
    <citation type="submission" date="2016-01" db="EMBL/GenBank/DDBJ databases">
        <authorList>
            <person name="Vorgias C.E."/>
        </authorList>
    </citation>
    <scope>NUCLEOTIDE SEQUENCE [LARGE SCALE GENOMIC DNA]</scope>
</reference>
<dbReference type="RefSeq" id="WP_068579400.1">
    <property type="nucleotide sequence ID" value="NZ_CP015193.1"/>
</dbReference>
<dbReference type="InterPro" id="IPR012347">
    <property type="entry name" value="Ferritin-like"/>
</dbReference>
<dbReference type="Proteomes" id="UP000093069">
    <property type="component" value="Chromosome I"/>
</dbReference>
<feature type="compositionally biased region" description="Basic residues" evidence="1">
    <location>
        <begin position="215"/>
        <end position="227"/>
    </location>
</feature>
<gene>
    <name evidence="3" type="ORF">A3L04_00640</name>
    <name evidence="4" type="ORF">CHITON_0120</name>
</gene>
<dbReference type="EMBL" id="LN999010">
    <property type="protein sequence ID" value="CUX76899.1"/>
    <property type="molecule type" value="Genomic_DNA"/>
</dbReference>
<evidence type="ECO:0000256" key="1">
    <source>
        <dbReference type="SAM" id="MobiDB-lite"/>
    </source>
</evidence>
<evidence type="ECO:0000313" key="5">
    <source>
        <dbReference type="Proteomes" id="UP000093069"/>
    </source>
</evidence>
<dbReference type="Pfam" id="PF09968">
    <property type="entry name" value="DUF2202"/>
    <property type="match status" value="1"/>
</dbReference>
<dbReference type="OrthoDB" id="117100at2157"/>
<proteinExistence type="predicted"/>
<dbReference type="GeneID" id="33321032"/>
<reference evidence="3 6" key="3">
    <citation type="submission" date="2016-04" db="EMBL/GenBank/DDBJ databases">
        <title>Complete genome sequence of Thermococcus chitonophagus type strain GC74.</title>
        <authorList>
            <person name="Oger P.M."/>
        </authorList>
    </citation>
    <scope>NUCLEOTIDE SEQUENCE [LARGE SCALE GENOMIC DNA]</scope>
    <source>
        <strain evidence="3 6">GC74</strain>
    </source>
</reference>
<sequence>MRKKLVGIGVLLLALLGFIVGSVAAYRGEPGPYPGAPQLNLAYTGELSEEEKEALLYMIEEEKLARDVYLTLYEEYNLTIFEMIAQSEQRHMDAVLMLIEKYNLTAPSTLDEVGVFENQELQELYNKLTSMATNEVEALEVGALIEETDIKDLEEWLTKVDNQDIIQVFENLMRGSENHLRAFVRNLEIRGVSYEPQVLNEDQVNEILSSEGHGHGHGKMFGMKRGRGPGMGRSPFH</sequence>
<keyword evidence="6" id="KW-1185">Reference proteome</keyword>
<dbReference type="EMBL" id="CP015193">
    <property type="protein sequence ID" value="ASJ17532.1"/>
    <property type="molecule type" value="Genomic_DNA"/>
</dbReference>
<dbReference type="STRING" id="54262.CHITON_0120"/>
<dbReference type="AlphaFoldDB" id="A0A160VQU7"/>
<dbReference type="Proteomes" id="UP000250189">
    <property type="component" value="Chromosome"/>
</dbReference>
<dbReference type="Gene3D" id="1.20.1260.10">
    <property type="match status" value="1"/>
</dbReference>
<dbReference type="SUPFAM" id="SSF47240">
    <property type="entry name" value="Ferritin-like"/>
    <property type="match status" value="1"/>
</dbReference>
<feature type="domain" description="DUF2202" evidence="2">
    <location>
        <begin position="51"/>
        <end position="211"/>
    </location>
</feature>
<evidence type="ECO:0000313" key="4">
    <source>
        <dbReference type="EMBL" id="CUX76899.1"/>
    </source>
</evidence>
<accession>A0A160VQU7</accession>
<dbReference type="CDD" id="cd01048">
    <property type="entry name" value="Ferritin_like_AB2"/>
    <property type="match status" value="1"/>
</dbReference>
<organism evidence="4 5">
    <name type="scientific">Thermococcus chitonophagus</name>
    <dbReference type="NCBI Taxonomy" id="54262"/>
    <lineage>
        <taxon>Archaea</taxon>
        <taxon>Methanobacteriati</taxon>
        <taxon>Methanobacteriota</taxon>
        <taxon>Thermococci</taxon>
        <taxon>Thermococcales</taxon>
        <taxon>Thermococcaceae</taxon>
        <taxon>Thermococcus</taxon>
    </lineage>
</organism>
<evidence type="ECO:0000313" key="6">
    <source>
        <dbReference type="Proteomes" id="UP000250189"/>
    </source>
</evidence>
<evidence type="ECO:0000259" key="2">
    <source>
        <dbReference type="Pfam" id="PF09968"/>
    </source>
</evidence>
<dbReference type="InterPro" id="IPR019243">
    <property type="entry name" value="DUF2202"/>
</dbReference>
<name>A0A160VQU7_9EURY</name>
<protein>
    <submittedName>
        <fullName evidence="4">Uncharacterized protein MJ0754</fullName>
    </submittedName>
</protein>
<reference evidence="4" key="1">
    <citation type="submission" date="2016-01" db="EMBL/GenBank/DDBJ databases">
        <authorList>
            <person name="Oliw E.H."/>
        </authorList>
    </citation>
    <scope>NUCLEOTIDE SEQUENCE</scope>
    <source>
        <strain evidence="4">1</strain>
    </source>
</reference>
<dbReference type="KEGG" id="tch:CHITON_0120"/>
<evidence type="ECO:0000313" key="3">
    <source>
        <dbReference type="EMBL" id="ASJ17532.1"/>
    </source>
</evidence>
<dbReference type="InterPro" id="IPR009078">
    <property type="entry name" value="Ferritin-like_SF"/>
</dbReference>